<evidence type="ECO:0000313" key="1">
    <source>
        <dbReference type="EMBL" id="THU67100.1"/>
    </source>
</evidence>
<reference evidence="1 2" key="1">
    <citation type="journal article" date="2019" name="Nat. Plants">
        <title>Genome sequencing of Musa balbisiana reveals subgenome evolution and function divergence in polyploid bananas.</title>
        <authorList>
            <person name="Yao X."/>
        </authorList>
    </citation>
    <scope>NUCLEOTIDE SEQUENCE [LARGE SCALE GENOMIC DNA]</scope>
    <source>
        <strain evidence="2">cv. DH-PKW</strain>
        <tissue evidence="1">Leaves</tissue>
    </source>
</reference>
<dbReference type="AlphaFoldDB" id="A0A4S8JXR2"/>
<dbReference type="Proteomes" id="UP000317650">
    <property type="component" value="Chromosome 5"/>
</dbReference>
<evidence type="ECO:0000313" key="2">
    <source>
        <dbReference type="Proteomes" id="UP000317650"/>
    </source>
</evidence>
<sequence>MRYIEKRDKKLLCPGFKKNPLAPFPAASKRWSESLTICLVMCTSDDAHGRFKQEQPKTKQIKVDINCCDFTKWVMPEDKAGREEDSSMNAQWRTVF</sequence>
<accession>A0A4S8JXR2</accession>
<keyword evidence="2" id="KW-1185">Reference proteome</keyword>
<proteinExistence type="predicted"/>
<protein>
    <submittedName>
        <fullName evidence="1">Uncharacterized protein</fullName>
    </submittedName>
</protein>
<name>A0A4S8JXR2_MUSBA</name>
<organism evidence="1 2">
    <name type="scientific">Musa balbisiana</name>
    <name type="common">Banana</name>
    <dbReference type="NCBI Taxonomy" id="52838"/>
    <lineage>
        <taxon>Eukaryota</taxon>
        <taxon>Viridiplantae</taxon>
        <taxon>Streptophyta</taxon>
        <taxon>Embryophyta</taxon>
        <taxon>Tracheophyta</taxon>
        <taxon>Spermatophyta</taxon>
        <taxon>Magnoliopsida</taxon>
        <taxon>Liliopsida</taxon>
        <taxon>Zingiberales</taxon>
        <taxon>Musaceae</taxon>
        <taxon>Musa</taxon>
    </lineage>
</organism>
<gene>
    <name evidence="1" type="ORF">C4D60_Mb05t21090</name>
</gene>
<dbReference type="EMBL" id="PYDT01000003">
    <property type="protein sequence ID" value="THU67100.1"/>
    <property type="molecule type" value="Genomic_DNA"/>
</dbReference>
<comment type="caution">
    <text evidence="1">The sequence shown here is derived from an EMBL/GenBank/DDBJ whole genome shotgun (WGS) entry which is preliminary data.</text>
</comment>